<dbReference type="EMBL" id="CAJOBH010108550">
    <property type="protein sequence ID" value="CAF4649617.1"/>
    <property type="molecule type" value="Genomic_DNA"/>
</dbReference>
<dbReference type="Proteomes" id="UP000681720">
    <property type="component" value="Unassembled WGS sequence"/>
</dbReference>
<name>A0A8S3AQ73_9BILA</name>
<dbReference type="GO" id="GO:0005794">
    <property type="term" value="C:Golgi apparatus"/>
    <property type="evidence" value="ECO:0007669"/>
    <property type="project" value="TreeGrafter"/>
</dbReference>
<evidence type="ECO:0000313" key="1">
    <source>
        <dbReference type="EMBL" id="CAF4649617.1"/>
    </source>
</evidence>
<sequence>MYSYALATYQKSLLVFWEKTSKTMKAVAESFKGYQYYEFTVIKNLTEPSRLLAEMNSNSSTDKSKV</sequence>
<evidence type="ECO:0000313" key="2">
    <source>
        <dbReference type="EMBL" id="CAF4739202.1"/>
    </source>
</evidence>
<protein>
    <submittedName>
        <fullName evidence="2">Uncharacterized protein</fullName>
    </submittedName>
</protein>
<dbReference type="Proteomes" id="UP000681967">
    <property type="component" value="Unassembled WGS sequence"/>
</dbReference>
<dbReference type="EMBL" id="CAJOBH010126973">
    <property type="protein sequence ID" value="CAF4739202.1"/>
    <property type="molecule type" value="Genomic_DNA"/>
</dbReference>
<comment type="caution">
    <text evidence="2">The sequence shown here is derived from an EMBL/GenBank/DDBJ whole genome shotgun (WGS) entry which is preliminary data.</text>
</comment>
<dbReference type="PANTHER" id="PTHR10164">
    <property type="entry name" value="ISLET CELL AUTOANTIGEN 1"/>
    <property type="match status" value="1"/>
</dbReference>
<reference evidence="2" key="1">
    <citation type="submission" date="2021-02" db="EMBL/GenBank/DDBJ databases">
        <authorList>
            <person name="Nowell W R."/>
        </authorList>
    </citation>
    <scope>NUCLEOTIDE SEQUENCE</scope>
</reference>
<accession>A0A8S3AQ73</accession>
<evidence type="ECO:0000313" key="3">
    <source>
        <dbReference type="EMBL" id="CAF4815327.1"/>
    </source>
</evidence>
<gene>
    <name evidence="1" type="ORF">BYL167_LOCUS42111</name>
    <name evidence="2" type="ORF">BYL167_LOCUS45611</name>
    <name evidence="3" type="ORF">GIL414_LOCUS47763</name>
</gene>
<dbReference type="InterPro" id="IPR024114">
    <property type="entry name" value="Islet_autoAg_Ica1/Ica1-like"/>
</dbReference>
<feature type="non-terminal residue" evidence="2">
    <location>
        <position position="1"/>
    </location>
</feature>
<dbReference type="EMBL" id="CAJOBJ010153235">
    <property type="protein sequence ID" value="CAF4815327.1"/>
    <property type="molecule type" value="Genomic_DNA"/>
</dbReference>
<organism evidence="2 4">
    <name type="scientific">Rotaria magnacalcarata</name>
    <dbReference type="NCBI Taxonomy" id="392030"/>
    <lineage>
        <taxon>Eukaryota</taxon>
        <taxon>Metazoa</taxon>
        <taxon>Spiralia</taxon>
        <taxon>Gnathifera</taxon>
        <taxon>Rotifera</taxon>
        <taxon>Eurotatoria</taxon>
        <taxon>Bdelloidea</taxon>
        <taxon>Philodinida</taxon>
        <taxon>Philodinidae</taxon>
        <taxon>Rotaria</taxon>
    </lineage>
</organism>
<proteinExistence type="predicted"/>
<evidence type="ECO:0000313" key="4">
    <source>
        <dbReference type="Proteomes" id="UP000681967"/>
    </source>
</evidence>
<dbReference type="GO" id="GO:0051049">
    <property type="term" value="P:regulation of transport"/>
    <property type="evidence" value="ECO:0007669"/>
    <property type="project" value="TreeGrafter"/>
</dbReference>
<dbReference type="PANTHER" id="PTHR10164:SF4">
    <property type="entry name" value="GH23156P"/>
    <property type="match status" value="1"/>
</dbReference>
<feature type="non-terminal residue" evidence="2">
    <location>
        <position position="66"/>
    </location>
</feature>
<dbReference type="AlphaFoldDB" id="A0A8S3AQ73"/>